<dbReference type="AlphaFoldDB" id="A0AAN6PW79"/>
<evidence type="ECO:0000313" key="2">
    <source>
        <dbReference type="EMBL" id="KAK4097789.1"/>
    </source>
</evidence>
<keyword evidence="3" id="KW-1185">Reference proteome</keyword>
<gene>
    <name evidence="2" type="ORF">N658DRAFT_500100</name>
</gene>
<evidence type="ECO:0000256" key="1">
    <source>
        <dbReference type="SAM" id="MobiDB-lite"/>
    </source>
</evidence>
<organism evidence="2 3">
    <name type="scientific">Parathielavia hyrcaniae</name>
    <dbReference type="NCBI Taxonomy" id="113614"/>
    <lineage>
        <taxon>Eukaryota</taxon>
        <taxon>Fungi</taxon>
        <taxon>Dikarya</taxon>
        <taxon>Ascomycota</taxon>
        <taxon>Pezizomycotina</taxon>
        <taxon>Sordariomycetes</taxon>
        <taxon>Sordariomycetidae</taxon>
        <taxon>Sordariales</taxon>
        <taxon>Chaetomiaceae</taxon>
        <taxon>Parathielavia</taxon>
    </lineage>
</organism>
<evidence type="ECO:0000313" key="3">
    <source>
        <dbReference type="Proteomes" id="UP001305647"/>
    </source>
</evidence>
<dbReference type="Proteomes" id="UP001305647">
    <property type="component" value="Unassembled WGS sequence"/>
</dbReference>
<accession>A0AAN6PW79</accession>
<protein>
    <submittedName>
        <fullName evidence="2">Uncharacterized protein</fullName>
    </submittedName>
</protein>
<sequence length="193" mass="21382">MRGDQTGSTKRGVGSASRACRPRRIRQTGSSHLVQANDQPRSSKTSLNVSVVRLLPVARSQTVVLWVPGAPLPAQPVREAEHEVECELLPHTIQRSRDNLCCSWCLRMSRRLNVILVYPTTYLEALRCRLTSARRNAAALIGIARRVLRDTAQARRFCIFQTGVSSSIVLQFLRLDQSRPNLVSSFASAACAS</sequence>
<comment type="caution">
    <text evidence="2">The sequence shown here is derived from an EMBL/GenBank/DDBJ whole genome shotgun (WGS) entry which is preliminary data.</text>
</comment>
<reference evidence="2" key="2">
    <citation type="submission" date="2023-05" db="EMBL/GenBank/DDBJ databases">
        <authorList>
            <consortium name="Lawrence Berkeley National Laboratory"/>
            <person name="Steindorff A."/>
            <person name="Hensen N."/>
            <person name="Bonometti L."/>
            <person name="Westerberg I."/>
            <person name="Brannstrom I.O."/>
            <person name="Guillou S."/>
            <person name="Cros-Aarteil S."/>
            <person name="Calhoun S."/>
            <person name="Haridas S."/>
            <person name="Kuo A."/>
            <person name="Mondo S."/>
            <person name="Pangilinan J."/>
            <person name="Riley R."/>
            <person name="Labutti K."/>
            <person name="Andreopoulos B."/>
            <person name="Lipzen A."/>
            <person name="Chen C."/>
            <person name="Yanf M."/>
            <person name="Daum C."/>
            <person name="Ng V."/>
            <person name="Clum A."/>
            <person name="Ohm R."/>
            <person name="Martin F."/>
            <person name="Silar P."/>
            <person name="Natvig D."/>
            <person name="Lalanne C."/>
            <person name="Gautier V."/>
            <person name="Ament-Velasquez S.L."/>
            <person name="Kruys A."/>
            <person name="Hutchinson M.I."/>
            <person name="Powell A.J."/>
            <person name="Barry K."/>
            <person name="Miller A.N."/>
            <person name="Grigoriev I.V."/>
            <person name="Debuchy R."/>
            <person name="Gladieux P."/>
            <person name="Thoren M.H."/>
            <person name="Johannesson H."/>
        </authorList>
    </citation>
    <scope>NUCLEOTIDE SEQUENCE</scope>
    <source>
        <strain evidence="2">CBS 757.83</strain>
    </source>
</reference>
<dbReference type="EMBL" id="MU863668">
    <property type="protein sequence ID" value="KAK4097789.1"/>
    <property type="molecule type" value="Genomic_DNA"/>
</dbReference>
<proteinExistence type="predicted"/>
<reference evidence="2" key="1">
    <citation type="journal article" date="2023" name="Mol. Phylogenet. Evol.">
        <title>Genome-scale phylogeny and comparative genomics of the fungal order Sordariales.</title>
        <authorList>
            <person name="Hensen N."/>
            <person name="Bonometti L."/>
            <person name="Westerberg I."/>
            <person name="Brannstrom I.O."/>
            <person name="Guillou S."/>
            <person name="Cros-Aarteil S."/>
            <person name="Calhoun S."/>
            <person name="Haridas S."/>
            <person name="Kuo A."/>
            <person name="Mondo S."/>
            <person name="Pangilinan J."/>
            <person name="Riley R."/>
            <person name="LaButti K."/>
            <person name="Andreopoulos B."/>
            <person name="Lipzen A."/>
            <person name="Chen C."/>
            <person name="Yan M."/>
            <person name="Daum C."/>
            <person name="Ng V."/>
            <person name="Clum A."/>
            <person name="Steindorff A."/>
            <person name="Ohm R.A."/>
            <person name="Martin F."/>
            <person name="Silar P."/>
            <person name="Natvig D.O."/>
            <person name="Lalanne C."/>
            <person name="Gautier V."/>
            <person name="Ament-Velasquez S.L."/>
            <person name="Kruys A."/>
            <person name="Hutchinson M.I."/>
            <person name="Powell A.J."/>
            <person name="Barry K."/>
            <person name="Miller A.N."/>
            <person name="Grigoriev I.V."/>
            <person name="Debuchy R."/>
            <person name="Gladieux P."/>
            <person name="Hiltunen Thoren M."/>
            <person name="Johannesson H."/>
        </authorList>
    </citation>
    <scope>NUCLEOTIDE SEQUENCE</scope>
    <source>
        <strain evidence="2">CBS 757.83</strain>
    </source>
</reference>
<name>A0AAN6PW79_9PEZI</name>
<feature type="compositionally biased region" description="Polar residues" evidence="1">
    <location>
        <begin position="27"/>
        <end position="41"/>
    </location>
</feature>
<feature type="region of interest" description="Disordered" evidence="1">
    <location>
        <begin position="1"/>
        <end position="41"/>
    </location>
</feature>